<dbReference type="EMBL" id="JAVLET010000004">
    <property type="protein sequence ID" value="KAL0470842.1"/>
    <property type="molecule type" value="Genomic_DNA"/>
</dbReference>
<dbReference type="CDD" id="cd01855">
    <property type="entry name" value="YqeH"/>
    <property type="match status" value="1"/>
</dbReference>
<dbReference type="Gene3D" id="3.40.50.300">
    <property type="entry name" value="P-loop containing nucleotide triphosphate hydrolases"/>
    <property type="match status" value="1"/>
</dbReference>
<accession>A0ABR3DDT4</accession>
<name>A0ABR3DDT4_NEUIN</name>
<evidence type="ECO:0000256" key="1">
    <source>
        <dbReference type="SAM" id="MobiDB-lite"/>
    </source>
</evidence>
<proteinExistence type="predicted"/>
<dbReference type="InterPro" id="IPR027417">
    <property type="entry name" value="P-loop_NTPase"/>
</dbReference>
<feature type="region of interest" description="Disordered" evidence="1">
    <location>
        <begin position="742"/>
        <end position="783"/>
    </location>
</feature>
<dbReference type="PANTHER" id="PTHR46434:SF1">
    <property type="entry name" value="GENETIC INTERACTOR OF PROHIBITINS 3, MITOCHONDRIAL"/>
    <property type="match status" value="1"/>
</dbReference>
<feature type="region of interest" description="Disordered" evidence="1">
    <location>
        <begin position="600"/>
        <end position="714"/>
    </location>
</feature>
<protein>
    <recommendedName>
        <fullName evidence="4">Genetic interactor of prohibitins 3, mitochondrial</fullName>
    </recommendedName>
</protein>
<keyword evidence="3" id="KW-1185">Reference proteome</keyword>
<evidence type="ECO:0000313" key="3">
    <source>
        <dbReference type="Proteomes" id="UP001451303"/>
    </source>
</evidence>
<evidence type="ECO:0000313" key="2">
    <source>
        <dbReference type="EMBL" id="KAL0470842.1"/>
    </source>
</evidence>
<evidence type="ECO:0008006" key="4">
    <source>
        <dbReference type="Google" id="ProtNLM"/>
    </source>
</evidence>
<sequence length="783" mass="88329">MPLQPGRTLSSRWLSRAFCLDRCTTTSNAAAKLPLYLCPAFRPVANISQSPRRSNHAIPSIQCRRLHTEPSPEAHTPTEPLHAEKEPIRTLPIQCTGCGALSQTTVQEQAGYFDLSRKAVKEYLGLIEPEKRKVIRSSDRVIEDVLKNIDMEELERRGVDLKSLLPRDYQANKTSPEPEGPPHPPLCDRCHELIHHRKGNSIFHPGIDSLRATIEESPYKYNHVYHVVDAADFPMSLIPKLERLVGTLPIRSRNRRAKSETWHAGRQINLSFIITRSDLLAPKKEQVDRLKPYLVETLRQALGRIGNRVRLGNVVCVSARRNWWTKELKEEIFEHGGANWMVGRVNVGKSRLFHDIFPQGRMNWQENQKLPVLPAFRNNNITYGKLDEGDDALLPPAQPETNYPAMPIVSDLPGTTASPVRVPFGNGKGELIDLPGLSRGDLELYIKPEKRADLVMKMRVVPEQAVLKPGQSLLVGGFIRITPKTPDVTFLAYSFTPIEAHVTGTEKAVAVQELREDRPNVENIALPETAEKIKHAGSFALKYDVTKQRSGPLTRKNACGFKVDSLPFRVLSIDILIEGVGWVEVVAQVRAKSLQYNPYRDEQPEEKNEVEEEETPETTNTNETLKTEEYWTDPLPSPSKSGKSSSAFQDPFRLDHLDLSDPNDEPKPKPKPAPKSEDEEDPLAPPRLKDAEVVEETEEEYKQRKKEEEEEEEEIKLNWPIIDVYSPEGKFIGSRPPMGAWLLNEPKSDGRKRPRKAMKGVKKEKKRMAREKLAIAGGSGGGQ</sequence>
<reference evidence="2 3" key="1">
    <citation type="submission" date="2023-09" db="EMBL/GenBank/DDBJ databases">
        <title>Multi-omics analysis of a traditional fermented food reveals byproduct-associated fungal strains for waste-to-food upcycling.</title>
        <authorList>
            <consortium name="Lawrence Berkeley National Laboratory"/>
            <person name="Rekdal V.M."/>
            <person name="Villalobos-Escobedo J.M."/>
            <person name="Rodriguez-Valeron N."/>
            <person name="Garcia M.O."/>
            <person name="Vasquez D.P."/>
            <person name="Damayanti I."/>
            <person name="Sorensen P.M."/>
            <person name="Baidoo E.E."/>
            <person name="De Carvalho A.C."/>
            <person name="Riley R."/>
            <person name="Lipzen A."/>
            <person name="He G."/>
            <person name="Yan M."/>
            <person name="Haridas S."/>
            <person name="Daum C."/>
            <person name="Yoshinaga Y."/>
            <person name="Ng V."/>
            <person name="Grigoriev I.V."/>
            <person name="Munk R."/>
            <person name="Nuraida L."/>
            <person name="Wijaya C.H."/>
            <person name="Morales P.-C."/>
            <person name="Keasling J.D."/>
        </authorList>
    </citation>
    <scope>NUCLEOTIDE SEQUENCE [LARGE SCALE GENOMIC DNA]</scope>
    <source>
        <strain evidence="2 3">FGSC 2613</strain>
    </source>
</reference>
<feature type="compositionally biased region" description="Basic and acidic residues" evidence="1">
    <location>
        <begin position="652"/>
        <end position="668"/>
    </location>
</feature>
<dbReference type="Proteomes" id="UP001451303">
    <property type="component" value="Unassembled WGS sequence"/>
</dbReference>
<organism evidence="2 3">
    <name type="scientific">Neurospora intermedia</name>
    <dbReference type="NCBI Taxonomy" id="5142"/>
    <lineage>
        <taxon>Eukaryota</taxon>
        <taxon>Fungi</taxon>
        <taxon>Dikarya</taxon>
        <taxon>Ascomycota</taxon>
        <taxon>Pezizomycotina</taxon>
        <taxon>Sordariomycetes</taxon>
        <taxon>Sordariomycetidae</taxon>
        <taxon>Sordariales</taxon>
        <taxon>Sordariaceae</taxon>
        <taxon>Neurospora</taxon>
    </lineage>
</organism>
<dbReference type="SUPFAM" id="SSF52540">
    <property type="entry name" value="P-loop containing nucleoside triphosphate hydrolases"/>
    <property type="match status" value="1"/>
</dbReference>
<feature type="compositionally biased region" description="Basic residues" evidence="1">
    <location>
        <begin position="752"/>
        <end position="769"/>
    </location>
</feature>
<gene>
    <name evidence="2" type="ORF">QR685DRAFT_524741</name>
</gene>
<dbReference type="PANTHER" id="PTHR46434">
    <property type="entry name" value="GENETIC INTERACTOR OF PROHIBITINS 3, MITOCHONDRIAL"/>
    <property type="match status" value="1"/>
</dbReference>
<comment type="caution">
    <text evidence="2">The sequence shown here is derived from an EMBL/GenBank/DDBJ whole genome shotgun (WGS) entry which is preliminary data.</text>
</comment>
<dbReference type="InterPro" id="IPR050896">
    <property type="entry name" value="Mito_lipid_metab_GTPase"/>
</dbReference>